<evidence type="ECO:0000313" key="2">
    <source>
        <dbReference type="Proteomes" id="UP001457282"/>
    </source>
</evidence>
<reference evidence="1 2" key="1">
    <citation type="journal article" date="2023" name="G3 (Bethesda)">
        <title>A chromosome-length genome assembly and annotation of blackberry (Rubus argutus, cv. 'Hillquist').</title>
        <authorList>
            <person name="Bruna T."/>
            <person name="Aryal R."/>
            <person name="Dudchenko O."/>
            <person name="Sargent D.J."/>
            <person name="Mead D."/>
            <person name="Buti M."/>
            <person name="Cavallini A."/>
            <person name="Hytonen T."/>
            <person name="Andres J."/>
            <person name="Pham M."/>
            <person name="Weisz D."/>
            <person name="Mascagni F."/>
            <person name="Usai G."/>
            <person name="Natali L."/>
            <person name="Bassil N."/>
            <person name="Fernandez G.E."/>
            <person name="Lomsadze A."/>
            <person name="Armour M."/>
            <person name="Olukolu B."/>
            <person name="Poorten T."/>
            <person name="Britton C."/>
            <person name="Davik J."/>
            <person name="Ashrafi H."/>
            <person name="Aiden E.L."/>
            <person name="Borodovsky M."/>
            <person name="Worthington M."/>
        </authorList>
    </citation>
    <scope>NUCLEOTIDE SEQUENCE [LARGE SCALE GENOMIC DNA]</scope>
    <source>
        <strain evidence="1">PI 553951</strain>
    </source>
</reference>
<dbReference type="EMBL" id="JBEDUW010000002">
    <property type="protein sequence ID" value="KAK9944687.1"/>
    <property type="molecule type" value="Genomic_DNA"/>
</dbReference>
<keyword evidence="2" id="KW-1185">Reference proteome</keyword>
<name>A0AAW1YAB0_RUBAR</name>
<protein>
    <submittedName>
        <fullName evidence="1">Uncharacterized protein</fullName>
    </submittedName>
</protein>
<sequence>MCLSIARKSVTTSRNMWKLRKEKEVDVLCKNVRDKQIYHFSKYFKDLIREKIKCGDRTIDPDICYEGTDMRLMGTESTVMRLRTHEYRRYLHEAHGYRGYRHEASDS</sequence>
<dbReference type="Proteomes" id="UP001457282">
    <property type="component" value="Unassembled WGS sequence"/>
</dbReference>
<proteinExistence type="predicted"/>
<evidence type="ECO:0000313" key="1">
    <source>
        <dbReference type="EMBL" id="KAK9944687.1"/>
    </source>
</evidence>
<accession>A0AAW1YAB0</accession>
<organism evidence="1 2">
    <name type="scientific">Rubus argutus</name>
    <name type="common">Southern blackberry</name>
    <dbReference type="NCBI Taxonomy" id="59490"/>
    <lineage>
        <taxon>Eukaryota</taxon>
        <taxon>Viridiplantae</taxon>
        <taxon>Streptophyta</taxon>
        <taxon>Embryophyta</taxon>
        <taxon>Tracheophyta</taxon>
        <taxon>Spermatophyta</taxon>
        <taxon>Magnoliopsida</taxon>
        <taxon>eudicotyledons</taxon>
        <taxon>Gunneridae</taxon>
        <taxon>Pentapetalae</taxon>
        <taxon>rosids</taxon>
        <taxon>fabids</taxon>
        <taxon>Rosales</taxon>
        <taxon>Rosaceae</taxon>
        <taxon>Rosoideae</taxon>
        <taxon>Rosoideae incertae sedis</taxon>
        <taxon>Rubus</taxon>
    </lineage>
</organism>
<dbReference type="AlphaFoldDB" id="A0AAW1YAB0"/>
<gene>
    <name evidence="1" type="ORF">M0R45_010245</name>
</gene>
<comment type="caution">
    <text evidence="1">The sequence shown here is derived from an EMBL/GenBank/DDBJ whole genome shotgun (WGS) entry which is preliminary data.</text>
</comment>